<dbReference type="GO" id="GO:0004386">
    <property type="term" value="F:helicase activity"/>
    <property type="evidence" value="ECO:0007669"/>
    <property type="project" value="UniProtKB-KW"/>
</dbReference>
<comment type="caution">
    <text evidence="1">The sequence shown here is derived from an EMBL/GenBank/DDBJ whole genome shotgun (WGS) entry which is preliminary data.</text>
</comment>
<evidence type="ECO:0000313" key="2">
    <source>
        <dbReference type="Proteomes" id="UP000248786"/>
    </source>
</evidence>
<sequence>MDMARAAISQLKPFYRSGESNIGQDFFFLCISYCSSYSRAVGFFSSSTLITWAKILPELVAREKASIRLLISPQLPESDRNALQEIVHPEERDRFIQRWVSTIIQEATKFAETPSDSTLRIRLFLWLVATGRLEIRIAFPQHIEQPGIFHEKSEYFNSRGESKWHSPGQQMKRPWDIPRTMSQSMYIAVGSQRMQIEFKLKLNSSKMLGLVGPGSTNITAFCGNNILHHRNCPARQSIR</sequence>
<accession>A0A328ET56</accession>
<dbReference type="EMBL" id="QGLD01000009">
    <property type="protein sequence ID" value="RAL70561.1"/>
    <property type="molecule type" value="Genomic_DNA"/>
</dbReference>
<keyword evidence="1" id="KW-0378">Hydrolase</keyword>
<name>A0A328ET56_9CHLR</name>
<protein>
    <submittedName>
        <fullName evidence="1">Helicase-like</fullName>
    </submittedName>
</protein>
<reference evidence="1 2" key="1">
    <citation type="submission" date="2018-05" db="EMBL/GenBank/DDBJ databases">
        <title>Draft genome sequences of Dehalococcoides mccartyi strains RC and KS.</title>
        <authorList>
            <person name="Higgins S.A."/>
            <person name="Padilla-Crespo E."/>
            <person name="Loeffler F.E."/>
        </authorList>
    </citation>
    <scope>NUCLEOTIDE SEQUENCE [LARGE SCALE GENOMIC DNA]</scope>
    <source>
        <strain evidence="1 2">KS</strain>
    </source>
</reference>
<proteinExistence type="predicted"/>
<organism evidence="1 2">
    <name type="scientific">Dehalococcoides mccartyi</name>
    <dbReference type="NCBI Taxonomy" id="61435"/>
    <lineage>
        <taxon>Bacteria</taxon>
        <taxon>Bacillati</taxon>
        <taxon>Chloroflexota</taxon>
        <taxon>Dehalococcoidia</taxon>
        <taxon>Dehalococcoidales</taxon>
        <taxon>Dehalococcoidaceae</taxon>
        <taxon>Dehalococcoides</taxon>
    </lineage>
</organism>
<dbReference type="AlphaFoldDB" id="A0A328ET56"/>
<dbReference type="Proteomes" id="UP000248786">
    <property type="component" value="Unassembled WGS sequence"/>
</dbReference>
<evidence type="ECO:0000313" key="1">
    <source>
        <dbReference type="EMBL" id="RAL70561.1"/>
    </source>
</evidence>
<keyword evidence="1" id="KW-0347">Helicase</keyword>
<keyword evidence="1" id="KW-0067">ATP-binding</keyword>
<keyword evidence="1" id="KW-0547">Nucleotide-binding</keyword>
<gene>
    <name evidence="1" type="ORF">C1G86_0937</name>
</gene>